<gene>
    <name evidence="2" type="ORF">C7I55_10120</name>
</gene>
<sequence length="102" mass="10643">MMMKSVFFAAGMAALFAVVAPAEAQARYCCKTNPAICQAICGSRCCGDTKALSAGCQGGDLSKIPTANLQAELKSAGRNPEMSKLLRAELSRRSAVRSGTPK</sequence>
<dbReference type="Proteomes" id="UP000241167">
    <property type="component" value="Unassembled WGS sequence"/>
</dbReference>
<evidence type="ECO:0000313" key="2">
    <source>
        <dbReference type="EMBL" id="PSJ40662.1"/>
    </source>
</evidence>
<dbReference type="EMBL" id="PXYI01000003">
    <property type="protein sequence ID" value="PSJ40662.1"/>
    <property type="molecule type" value="Genomic_DNA"/>
</dbReference>
<name>A0A2P7QRS4_9SPHN</name>
<organism evidence="2 3">
    <name type="scientific">Allosphingosinicella deserti</name>
    <dbReference type="NCBI Taxonomy" id="2116704"/>
    <lineage>
        <taxon>Bacteria</taxon>
        <taxon>Pseudomonadati</taxon>
        <taxon>Pseudomonadota</taxon>
        <taxon>Alphaproteobacteria</taxon>
        <taxon>Sphingomonadales</taxon>
        <taxon>Sphingomonadaceae</taxon>
        <taxon>Allosphingosinicella</taxon>
    </lineage>
</organism>
<evidence type="ECO:0000256" key="1">
    <source>
        <dbReference type="SAM" id="SignalP"/>
    </source>
</evidence>
<dbReference type="AlphaFoldDB" id="A0A2P7QRS4"/>
<accession>A0A2P7QRS4</accession>
<keyword evidence="1" id="KW-0732">Signal</keyword>
<feature type="chain" id="PRO_5015132668" evidence="1">
    <location>
        <begin position="25"/>
        <end position="102"/>
    </location>
</feature>
<feature type="signal peptide" evidence="1">
    <location>
        <begin position="1"/>
        <end position="24"/>
    </location>
</feature>
<proteinExistence type="predicted"/>
<keyword evidence="3" id="KW-1185">Reference proteome</keyword>
<protein>
    <submittedName>
        <fullName evidence="2">Uncharacterized protein</fullName>
    </submittedName>
</protein>
<comment type="caution">
    <text evidence="2">The sequence shown here is derived from an EMBL/GenBank/DDBJ whole genome shotgun (WGS) entry which is preliminary data.</text>
</comment>
<evidence type="ECO:0000313" key="3">
    <source>
        <dbReference type="Proteomes" id="UP000241167"/>
    </source>
</evidence>
<reference evidence="2 3" key="1">
    <citation type="submission" date="2018-03" db="EMBL/GenBank/DDBJ databases">
        <title>The draft genome of Sphingosinicella sp. GL-C-18.</title>
        <authorList>
            <person name="Liu L."/>
            <person name="Li L."/>
            <person name="Liang L."/>
            <person name="Zhang X."/>
            <person name="Wang T."/>
        </authorList>
    </citation>
    <scope>NUCLEOTIDE SEQUENCE [LARGE SCALE GENOMIC DNA]</scope>
    <source>
        <strain evidence="2 3">GL-C-18</strain>
    </source>
</reference>